<dbReference type="Proteomes" id="UP000286045">
    <property type="component" value="Unassembled WGS sequence"/>
</dbReference>
<dbReference type="InterPro" id="IPR039949">
    <property type="entry name" value="NAA40"/>
</dbReference>
<evidence type="ECO:0000256" key="10">
    <source>
        <dbReference type="ARBA" id="ARBA00047821"/>
    </source>
</evidence>
<comment type="caution">
    <text evidence="14">The sequence shown here is derived from an EMBL/GenBank/DDBJ whole genome shotgun (WGS) entry which is preliminary data.</text>
</comment>
<comment type="similarity">
    <text evidence="3">Belongs to the acetyltransferase family. NAA40 subfamily.</text>
</comment>
<comment type="catalytic activity">
    <reaction evidence="11">
        <text>N-terminal L-seryl-[histone H4] + acetyl-CoA = N-terminal N(alpha)-acetyl-L-seryl-[histone H4] + CoA + H(+)</text>
        <dbReference type="Rhea" id="RHEA:50596"/>
        <dbReference type="Rhea" id="RHEA-COMP:12740"/>
        <dbReference type="Rhea" id="RHEA-COMP:12743"/>
        <dbReference type="ChEBI" id="CHEBI:15378"/>
        <dbReference type="ChEBI" id="CHEBI:57287"/>
        <dbReference type="ChEBI" id="CHEBI:57288"/>
        <dbReference type="ChEBI" id="CHEBI:64738"/>
        <dbReference type="ChEBI" id="CHEBI:83690"/>
        <dbReference type="EC" id="2.3.1.257"/>
    </reaction>
</comment>
<dbReference type="PANTHER" id="PTHR20531:SF1">
    <property type="entry name" value="N-ALPHA-ACETYLTRANSFERASE 40"/>
    <property type="match status" value="1"/>
</dbReference>
<dbReference type="AlphaFoldDB" id="A0A439CYY6"/>
<gene>
    <name evidence="14" type="ORF">EKO27_g7690</name>
</gene>
<comment type="catalytic activity">
    <reaction evidence="10">
        <text>N-terminal L-seryl-[histone H2A] + acetyl-CoA = N-terminal N(alpha)-acetyl-L-seryl-[histone H2A] + CoA + H(+)</text>
        <dbReference type="Rhea" id="RHEA:50600"/>
        <dbReference type="Rhea" id="RHEA-COMP:12742"/>
        <dbReference type="Rhea" id="RHEA-COMP:12744"/>
        <dbReference type="ChEBI" id="CHEBI:15378"/>
        <dbReference type="ChEBI" id="CHEBI:57287"/>
        <dbReference type="ChEBI" id="CHEBI:57288"/>
        <dbReference type="ChEBI" id="CHEBI:64738"/>
        <dbReference type="ChEBI" id="CHEBI:83690"/>
        <dbReference type="EC" id="2.3.1.257"/>
    </reaction>
</comment>
<dbReference type="InterPro" id="IPR016181">
    <property type="entry name" value="Acyl_CoA_acyltransferase"/>
</dbReference>
<dbReference type="InterPro" id="IPR000182">
    <property type="entry name" value="GNAT_dom"/>
</dbReference>
<keyword evidence="8" id="KW-0539">Nucleus</keyword>
<reference evidence="14 15" key="1">
    <citation type="submission" date="2018-12" db="EMBL/GenBank/DDBJ databases">
        <title>Draft genome sequence of Xylaria grammica IHI A82.</title>
        <authorList>
            <person name="Buettner E."/>
            <person name="Kellner H."/>
        </authorList>
    </citation>
    <scope>NUCLEOTIDE SEQUENCE [LARGE SCALE GENOMIC DNA]</scope>
    <source>
        <strain evidence="14 15">IHI A82</strain>
    </source>
</reference>
<dbReference type="GO" id="GO:0005634">
    <property type="term" value="C:nucleus"/>
    <property type="evidence" value="ECO:0007669"/>
    <property type="project" value="UniProtKB-SubCell"/>
</dbReference>
<evidence type="ECO:0000256" key="9">
    <source>
        <dbReference type="ARBA" id="ARBA00023315"/>
    </source>
</evidence>
<dbReference type="PANTHER" id="PTHR20531">
    <property type="entry name" value="N-ALPHA-ACETYLTRANSFERASE 40"/>
    <property type="match status" value="1"/>
</dbReference>
<evidence type="ECO:0000256" key="4">
    <source>
        <dbReference type="ARBA" id="ARBA00012950"/>
    </source>
</evidence>
<evidence type="ECO:0000256" key="12">
    <source>
        <dbReference type="SAM" id="MobiDB-lite"/>
    </source>
</evidence>
<evidence type="ECO:0000256" key="2">
    <source>
        <dbReference type="ARBA" id="ARBA00004496"/>
    </source>
</evidence>
<proteinExistence type="inferred from homology"/>
<evidence type="ECO:0000256" key="1">
    <source>
        <dbReference type="ARBA" id="ARBA00004123"/>
    </source>
</evidence>
<feature type="domain" description="N-acetyltransferase" evidence="13">
    <location>
        <begin position="58"/>
        <end position="220"/>
    </location>
</feature>
<protein>
    <recommendedName>
        <fullName evidence="5">N-alpha-acetyltransferase 40</fullName>
        <ecNumber evidence="4">2.3.1.257</ecNumber>
    </recommendedName>
</protein>
<dbReference type="Gene3D" id="3.40.630.30">
    <property type="match status" value="1"/>
</dbReference>
<dbReference type="EMBL" id="RYZI01000260">
    <property type="protein sequence ID" value="RWA07412.1"/>
    <property type="molecule type" value="Genomic_DNA"/>
</dbReference>
<keyword evidence="6" id="KW-0963">Cytoplasm</keyword>
<comment type="subcellular location">
    <subcellularLocation>
        <location evidence="2">Cytoplasm</location>
    </subcellularLocation>
    <subcellularLocation>
        <location evidence="1">Nucleus</location>
    </subcellularLocation>
</comment>
<dbReference type="GO" id="GO:0043998">
    <property type="term" value="F:histone H2A acetyltransferase activity"/>
    <property type="evidence" value="ECO:0007669"/>
    <property type="project" value="InterPro"/>
</dbReference>
<dbReference type="GO" id="GO:1990189">
    <property type="term" value="F:protein N-terminal-serine acetyltransferase activity"/>
    <property type="evidence" value="ECO:0007669"/>
    <property type="project" value="UniProtKB-EC"/>
</dbReference>
<dbReference type="Pfam" id="PF00583">
    <property type="entry name" value="Acetyltransf_1"/>
    <property type="match status" value="1"/>
</dbReference>
<dbReference type="EC" id="2.3.1.257" evidence="4"/>
<feature type="region of interest" description="Disordered" evidence="12">
    <location>
        <begin position="1"/>
        <end position="27"/>
    </location>
</feature>
<evidence type="ECO:0000256" key="8">
    <source>
        <dbReference type="ARBA" id="ARBA00023242"/>
    </source>
</evidence>
<evidence type="ECO:0000256" key="7">
    <source>
        <dbReference type="ARBA" id="ARBA00022679"/>
    </source>
</evidence>
<dbReference type="PROSITE" id="PS51186">
    <property type="entry name" value="GNAT"/>
    <property type="match status" value="1"/>
</dbReference>
<evidence type="ECO:0000256" key="11">
    <source>
        <dbReference type="ARBA" id="ARBA00049524"/>
    </source>
</evidence>
<evidence type="ECO:0000313" key="15">
    <source>
        <dbReference type="Proteomes" id="UP000286045"/>
    </source>
</evidence>
<evidence type="ECO:0000313" key="14">
    <source>
        <dbReference type="EMBL" id="RWA07412.1"/>
    </source>
</evidence>
<evidence type="ECO:0000256" key="3">
    <source>
        <dbReference type="ARBA" id="ARBA00008870"/>
    </source>
</evidence>
<sequence>MKTTEEDAKRKRAATDPIEKANQKSDDQFIKEHLCPSDSTWTSWTHPSTGVQYSIALIGARNLSSSDLDACYSLIEETSRADYESSTTGWKPVKKIAEMKSPELRYILVKNAEGIVRGFTSLMPTYEEGEPVVYCYEIHLKTELQRTGLARLLMSFLGSVASHTPPIKKIMLTCFLSNQRALKFYESAGFSPDPISPVPKKLRYGREFIPDYVIMSAFGTHAKAYPLSIMAGMALGAITQATQGLPGAERLQQLQNLALGEMGDD</sequence>
<dbReference type="STRING" id="363999.A0A439CYY6"/>
<keyword evidence="9" id="KW-0012">Acyltransferase</keyword>
<dbReference type="GO" id="GO:0010485">
    <property type="term" value="F:histone H4 acetyltransferase activity"/>
    <property type="evidence" value="ECO:0007669"/>
    <property type="project" value="InterPro"/>
</dbReference>
<evidence type="ECO:0000256" key="5">
    <source>
        <dbReference type="ARBA" id="ARBA00015043"/>
    </source>
</evidence>
<accession>A0A439CYY6</accession>
<dbReference type="GO" id="GO:0005737">
    <property type="term" value="C:cytoplasm"/>
    <property type="evidence" value="ECO:0007669"/>
    <property type="project" value="UniProtKB-SubCell"/>
</dbReference>
<evidence type="ECO:0000256" key="6">
    <source>
        <dbReference type="ARBA" id="ARBA00022490"/>
    </source>
</evidence>
<organism evidence="14 15">
    <name type="scientific">Xylaria grammica</name>
    <dbReference type="NCBI Taxonomy" id="363999"/>
    <lineage>
        <taxon>Eukaryota</taxon>
        <taxon>Fungi</taxon>
        <taxon>Dikarya</taxon>
        <taxon>Ascomycota</taxon>
        <taxon>Pezizomycotina</taxon>
        <taxon>Sordariomycetes</taxon>
        <taxon>Xylariomycetidae</taxon>
        <taxon>Xylariales</taxon>
        <taxon>Xylariaceae</taxon>
        <taxon>Xylaria</taxon>
    </lineage>
</organism>
<keyword evidence="7" id="KW-0808">Transferase</keyword>
<name>A0A439CYY6_9PEZI</name>
<keyword evidence="15" id="KW-1185">Reference proteome</keyword>
<evidence type="ECO:0000259" key="13">
    <source>
        <dbReference type="PROSITE" id="PS51186"/>
    </source>
</evidence>
<dbReference type="SUPFAM" id="SSF55729">
    <property type="entry name" value="Acyl-CoA N-acyltransferases (Nat)"/>
    <property type="match status" value="1"/>
</dbReference>